<evidence type="ECO:0000256" key="2">
    <source>
        <dbReference type="ARBA" id="ARBA00018784"/>
    </source>
</evidence>
<dbReference type="GO" id="GO:0006363">
    <property type="term" value="P:termination of RNA polymerase I transcription"/>
    <property type="evidence" value="ECO:0007669"/>
    <property type="project" value="TreeGrafter"/>
</dbReference>
<dbReference type="InterPro" id="IPR001222">
    <property type="entry name" value="Znf_TFIIS"/>
</dbReference>
<dbReference type="GeneID" id="19014603"/>
<dbReference type="Proteomes" id="UP000198341">
    <property type="component" value="Chromosome 7"/>
</dbReference>
<dbReference type="PANTHER" id="PTHR11239">
    <property type="entry name" value="DNA-DIRECTED RNA POLYMERASE"/>
    <property type="match status" value="1"/>
</dbReference>
<feature type="region of interest" description="Disordered" evidence="9">
    <location>
        <begin position="185"/>
        <end position="206"/>
    </location>
</feature>
<dbReference type="KEGG" id="bpg:Bathy07g01130"/>
<feature type="domain" description="TFIIS-type" evidence="11">
    <location>
        <begin position="207"/>
        <end position="247"/>
    </location>
</feature>
<organism evidence="12 13">
    <name type="scientific">Bathycoccus prasinos</name>
    <dbReference type="NCBI Taxonomy" id="41875"/>
    <lineage>
        <taxon>Eukaryota</taxon>
        <taxon>Viridiplantae</taxon>
        <taxon>Chlorophyta</taxon>
        <taxon>Mamiellophyceae</taxon>
        <taxon>Mamiellales</taxon>
        <taxon>Bathycoccaceae</taxon>
        <taxon>Bathycoccus</taxon>
    </lineage>
</organism>
<gene>
    <name evidence="12" type="ORF">Bathy07g01130</name>
</gene>
<evidence type="ECO:0000256" key="3">
    <source>
        <dbReference type="ARBA" id="ARBA00022478"/>
    </source>
</evidence>
<dbReference type="SUPFAM" id="SSF57783">
    <property type="entry name" value="Zinc beta-ribbon"/>
    <property type="match status" value="1"/>
</dbReference>
<evidence type="ECO:0000313" key="12">
    <source>
        <dbReference type="EMBL" id="CCO66355.1"/>
    </source>
</evidence>
<reference evidence="12 13" key="1">
    <citation type="submission" date="2011-10" db="EMBL/GenBank/DDBJ databases">
        <authorList>
            <person name="Genoscope - CEA"/>
        </authorList>
    </citation>
    <scope>NUCLEOTIDE SEQUENCE [LARGE SCALE GENOMIC DNA]</scope>
    <source>
        <strain evidence="12 13">RCC 1105</strain>
    </source>
</reference>
<evidence type="ECO:0000256" key="1">
    <source>
        <dbReference type="ARBA" id="ARBA00004604"/>
    </source>
</evidence>
<dbReference type="GO" id="GO:0003899">
    <property type="term" value="F:DNA-directed RNA polymerase activity"/>
    <property type="evidence" value="ECO:0007669"/>
    <property type="project" value="InterPro"/>
</dbReference>
<accession>K8F2T6</accession>
<dbReference type="EMBL" id="FO082272">
    <property type="protein sequence ID" value="CCO66355.1"/>
    <property type="molecule type" value="Genomic_DNA"/>
</dbReference>
<dbReference type="eggNOG" id="KOG2907">
    <property type="taxonomic scope" value="Eukaryota"/>
</dbReference>
<protein>
    <recommendedName>
        <fullName evidence="2">DNA-directed RNA polymerase I subunit RPA12</fullName>
    </recommendedName>
</protein>
<dbReference type="PROSITE" id="PS51133">
    <property type="entry name" value="ZF_TFIIS_2"/>
    <property type="match status" value="1"/>
</dbReference>
<dbReference type="SMART" id="SM00440">
    <property type="entry name" value="ZnF_C2C2"/>
    <property type="match status" value="1"/>
</dbReference>
<keyword evidence="5 8" id="KW-0863">Zinc-finger</keyword>
<dbReference type="PROSITE" id="PS00466">
    <property type="entry name" value="ZF_TFIIS_1"/>
    <property type="match status" value="1"/>
</dbReference>
<evidence type="ECO:0000256" key="10">
    <source>
        <dbReference type="SAM" id="SignalP"/>
    </source>
</evidence>
<evidence type="ECO:0000256" key="9">
    <source>
        <dbReference type="SAM" id="MobiDB-lite"/>
    </source>
</evidence>
<feature type="signal peptide" evidence="10">
    <location>
        <begin position="1"/>
        <end position="28"/>
    </location>
</feature>
<keyword evidence="7" id="KW-0539">Nucleus</keyword>
<evidence type="ECO:0000256" key="5">
    <source>
        <dbReference type="ARBA" id="ARBA00022771"/>
    </source>
</evidence>
<keyword evidence="4" id="KW-0479">Metal-binding</keyword>
<name>K8F2T6_9CHLO</name>
<keyword evidence="13" id="KW-1185">Reference proteome</keyword>
<dbReference type="OrthoDB" id="10056816at2759"/>
<evidence type="ECO:0000256" key="8">
    <source>
        <dbReference type="PROSITE-ProRule" id="PRU00472"/>
    </source>
</evidence>
<keyword evidence="10" id="KW-0732">Signal</keyword>
<dbReference type="InterPro" id="IPR034004">
    <property type="entry name" value="Zn_ribbon_RPA12_C"/>
</dbReference>
<feature type="chain" id="PRO_5003917702" description="DNA-directed RNA polymerase I subunit RPA12" evidence="10">
    <location>
        <begin position="29"/>
        <end position="250"/>
    </location>
</feature>
<dbReference type="STRING" id="41875.K8F2T6"/>
<keyword evidence="3" id="KW-0240">DNA-directed RNA polymerase</keyword>
<evidence type="ECO:0000256" key="7">
    <source>
        <dbReference type="ARBA" id="ARBA00023242"/>
    </source>
</evidence>
<dbReference type="GO" id="GO:0003676">
    <property type="term" value="F:nucleic acid binding"/>
    <property type="evidence" value="ECO:0007669"/>
    <property type="project" value="InterPro"/>
</dbReference>
<dbReference type="InterPro" id="IPR012164">
    <property type="entry name" value="Rpa12/Rpb9/Rpc10/TFS"/>
</dbReference>
<evidence type="ECO:0000256" key="6">
    <source>
        <dbReference type="ARBA" id="ARBA00022833"/>
    </source>
</evidence>
<proteinExistence type="predicted"/>
<dbReference type="CDD" id="cd10507">
    <property type="entry name" value="Zn-ribbon_RPA12"/>
    <property type="match status" value="1"/>
</dbReference>
<dbReference type="Pfam" id="PF01096">
    <property type="entry name" value="Zn_ribbon_TFIIS"/>
    <property type="match status" value="1"/>
</dbReference>
<dbReference type="RefSeq" id="XP_007512267.1">
    <property type="nucleotide sequence ID" value="XM_007512205.1"/>
</dbReference>
<keyword evidence="6" id="KW-0862">Zinc</keyword>
<keyword evidence="3" id="KW-0804">Transcription</keyword>
<dbReference type="PANTHER" id="PTHR11239:SF14">
    <property type="entry name" value="DNA-DIRECTED RNA POLYMERASE I SUBUNIT RPA12"/>
    <property type="match status" value="1"/>
</dbReference>
<dbReference type="GO" id="GO:0008270">
    <property type="term" value="F:zinc ion binding"/>
    <property type="evidence" value="ECO:0007669"/>
    <property type="project" value="UniProtKB-KW"/>
</dbReference>
<evidence type="ECO:0000313" key="13">
    <source>
        <dbReference type="Proteomes" id="UP000198341"/>
    </source>
</evidence>
<comment type="subcellular location">
    <subcellularLocation>
        <location evidence="1">Nucleus</location>
        <location evidence="1">Nucleolus</location>
    </subcellularLocation>
</comment>
<dbReference type="GO" id="GO:0005736">
    <property type="term" value="C:RNA polymerase I complex"/>
    <property type="evidence" value="ECO:0007669"/>
    <property type="project" value="TreeGrafter"/>
</dbReference>
<evidence type="ECO:0000256" key="4">
    <source>
        <dbReference type="ARBA" id="ARBA00022723"/>
    </source>
</evidence>
<dbReference type="Gene3D" id="2.20.25.10">
    <property type="match status" value="1"/>
</dbReference>
<sequence length="250" mass="28963">MNSILNSLFTSFDWFFFLTCFEEATVLAQKSEREHRKRKREFEEEHKHTQEKEISLLFGRKMPHKLPTISLKTSESTYFLGKFSLTTNDALLERRLIKREYEEGKIMSASCARCGYTIYLREASELISCQSCNLTHATETLFNDADDDDENEDALVTTGGGKKMMKTISNAASFLYKFNIEPKNPDGTKIGSERDDENVSRERRATVDEPCPKCDNHVLRFYTMQLRSADEGQTVFYECEKCKHTFSQNN</sequence>
<evidence type="ECO:0000259" key="11">
    <source>
        <dbReference type="PROSITE" id="PS51133"/>
    </source>
</evidence>
<dbReference type="AlphaFoldDB" id="K8F2T6"/>